<evidence type="ECO:0000256" key="1">
    <source>
        <dbReference type="ARBA" id="ARBA00022490"/>
    </source>
</evidence>
<feature type="domain" description="Methyltransferase" evidence="6">
    <location>
        <begin position="84"/>
        <end position="175"/>
    </location>
</feature>
<dbReference type="InterPro" id="IPR029063">
    <property type="entry name" value="SAM-dependent_MTases_sf"/>
</dbReference>
<evidence type="ECO:0000256" key="4">
    <source>
        <dbReference type="ARBA" id="ARBA00022691"/>
    </source>
</evidence>
<comment type="caution">
    <text evidence="7">The sequence shown here is derived from an EMBL/GenBank/DDBJ whole genome shotgun (WGS) entry which is preliminary data.</text>
</comment>
<reference evidence="7 8" key="1">
    <citation type="journal article" date="2019" name="Int. J. Syst. Evol. Microbiol.">
        <title>The Global Catalogue of Microorganisms (GCM) 10K type strain sequencing project: providing services to taxonomists for standard genome sequencing and annotation.</title>
        <authorList>
            <consortium name="The Broad Institute Genomics Platform"/>
            <consortium name="The Broad Institute Genome Sequencing Center for Infectious Disease"/>
            <person name="Wu L."/>
            <person name="Ma J."/>
        </authorList>
    </citation>
    <scope>NUCLEOTIDE SEQUENCE [LARGE SCALE GENOMIC DNA]</scope>
    <source>
        <strain evidence="7 8">JCM 16021</strain>
    </source>
</reference>
<evidence type="ECO:0000256" key="2">
    <source>
        <dbReference type="ARBA" id="ARBA00022603"/>
    </source>
</evidence>
<comment type="catalytic activity">
    <reaction evidence="5">
        <text>trans-aconitate + S-adenosyl-L-methionine = (E)-3-(methoxycarbonyl)pent-2-enedioate + S-adenosyl-L-homocysteine</text>
        <dbReference type="Rhea" id="RHEA:14969"/>
        <dbReference type="ChEBI" id="CHEBI:15708"/>
        <dbReference type="ChEBI" id="CHEBI:57470"/>
        <dbReference type="ChEBI" id="CHEBI:57856"/>
        <dbReference type="ChEBI" id="CHEBI:59789"/>
        <dbReference type="EC" id="2.1.1.144"/>
    </reaction>
</comment>
<dbReference type="EC" id="2.1.1.144" evidence="5"/>
<keyword evidence="4 5" id="KW-0949">S-adenosyl-L-methionine</keyword>
<sequence length="318" mass="34137">MAEYLDVKRSRLSSITDGLGSITDGLGSITDGLGSITDGPGSITEGGTMAHSWDPERYLTYADERGRPFLELVARIGAGAPRTVVDLGCGPGNLTRLLSDRWPDAEVRGVDSSPEMIAAARRDHGDVAAFEVGDLRAWSAPPGGVDVLVSNATLQWLPEHLDLLPSVVAQVAPGGWFAFQVPGNFDEPSHTIRTELAREPAYADHTRDARVPTSHGPETYLDALVATGCEVDVWETTYFHQLQGEDAVFTWVSGTGARPTLQALPDGLREEFTEEFKRRLRAAYPQRGISGGASGVVLPFRRIFAVARVASSPATDPA</sequence>
<protein>
    <recommendedName>
        <fullName evidence="5">Trans-aconitate 2-methyltransferase</fullName>
        <ecNumber evidence="5">2.1.1.144</ecNumber>
    </recommendedName>
</protein>
<keyword evidence="2 5" id="KW-0489">Methyltransferase</keyword>
<dbReference type="InterPro" id="IPR023506">
    <property type="entry name" value="Trans-aconitate_MeTrfase"/>
</dbReference>
<dbReference type="GO" id="GO:0032259">
    <property type="term" value="P:methylation"/>
    <property type="evidence" value="ECO:0007669"/>
    <property type="project" value="UniProtKB-KW"/>
</dbReference>
<evidence type="ECO:0000259" key="6">
    <source>
        <dbReference type="Pfam" id="PF13649"/>
    </source>
</evidence>
<proteinExistence type="inferred from homology"/>
<keyword evidence="8" id="KW-1185">Reference proteome</keyword>
<dbReference type="HAMAP" id="MF_00560">
    <property type="entry name" value="Tran_acon_Me_trans"/>
    <property type="match status" value="1"/>
</dbReference>
<dbReference type="SUPFAM" id="SSF53335">
    <property type="entry name" value="S-adenosyl-L-methionine-dependent methyltransferases"/>
    <property type="match status" value="1"/>
</dbReference>
<dbReference type="Gene3D" id="1.10.150.290">
    <property type="entry name" value="S-adenosyl-L-methionine-dependent methyltransferases"/>
    <property type="match status" value="1"/>
</dbReference>
<keyword evidence="3 5" id="KW-0808">Transferase</keyword>
<evidence type="ECO:0000256" key="5">
    <source>
        <dbReference type="HAMAP-Rule" id="MF_00560"/>
    </source>
</evidence>
<name>A0ABN2YQR4_9ACTN</name>
<organism evidence="7 8">
    <name type="scientific">Nocardioides bigeumensis</name>
    <dbReference type="NCBI Taxonomy" id="433657"/>
    <lineage>
        <taxon>Bacteria</taxon>
        <taxon>Bacillati</taxon>
        <taxon>Actinomycetota</taxon>
        <taxon>Actinomycetes</taxon>
        <taxon>Propionibacteriales</taxon>
        <taxon>Nocardioidaceae</taxon>
        <taxon>Nocardioides</taxon>
    </lineage>
</organism>
<dbReference type="Pfam" id="PF13649">
    <property type="entry name" value="Methyltransf_25"/>
    <property type="match status" value="1"/>
</dbReference>
<comment type="function">
    <text evidence="5">Catalyzes the S-adenosylmethionine monomethyl esterification of trans-aconitate.</text>
</comment>
<dbReference type="InterPro" id="IPR041698">
    <property type="entry name" value="Methyltransf_25"/>
</dbReference>
<dbReference type="Proteomes" id="UP001500575">
    <property type="component" value="Unassembled WGS sequence"/>
</dbReference>
<dbReference type="EMBL" id="BAAAQQ010000013">
    <property type="protein sequence ID" value="GAA2130210.1"/>
    <property type="molecule type" value="Genomic_DNA"/>
</dbReference>
<gene>
    <name evidence="5" type="primary">tam</name>
    <name evidence="7" type="ORF">GCM10009843_32600</name>
</gene>
<dbReference type="CDD" id="cd02440">
    <property type="entry name" value="AdoMet_MTases"/>
    <property type="match status" value="1"/>
</dbReference>
<dbReference type="InterPro" id="IPR023149">
    <property type="entry name" value="Trans_acon_MeTrfase_C"/>
</dbReference>
<dbReference type="PANTHER" id="PTHR43861:SF1">
    <property type="entry name" value="TRANS-ACONITATE 2-METHYLTRANSFERASE"/>
    <property type="match status" value="1"/>
</dbReference>
<dbReference type="RefSeq" id="WP_344304864.1">
    <property type="nucleotide sequence ID" value="NZ_BAAAQQ010000013.1"/>
</dbReference>
<accession>A0ABN2YQR4</accession>
<evidence type="ECO:0000313" key="7">
    <source>
        <dbReference type="EMBL" id="GAA2130210.1"/>
    </source>
</evidence>
<dbReference type="PANTHER" id="PTHR43861">
    <property type="entry name" value="TRANS-ACONITATE 2-METHYLTRANSFERASE-RELATED"/>
    <property type="match status" value="1"/>
</dbReference>
<comment type="subcellular location">
    <subcellularLocation>
        <location evidence="5">Cytoplasm</location>
    </subcellularLocation>
</comment>
<evidence type="ECO:0000313" key="8">
    <source>
        <dbReference type="Proteomes" id="UP001500575"/>
    </source>
</evidence>
<keyword evidence="1 5" id="KW-0963">Cytoplasm</keyword>
<dbReference type="Gene3D" id="3.40.50.150">
    <property type="entry name" value="Vaccinia Virus protein VP39"/>
    <property type="match status" value="1"/>
</dbReference>
<evidence type="ECO:0000256" key="3">
    <source>
        <dbReference type="ARBA" id="ARBA00022679"/>
    </source>
</evidence>
<dbReference type="GO" id="GO:0008168">
    <property type="term" value="F:methyltransferase activity"/>
    <property type="evidence" value="ECO:0007669"/>
    <property type="project" value="UniProtKB-KW"/>
</dbReference>
<comment type="similarity">
    <text evidence="5">Belongs to the methyltransferase superfamily. Tam family.</text>
</comment>